<comment type="caution">
    <text evidence="3">The sequence shown here is derived from an EMBL/GenBank/DDBJ whole genome shotgun (WGS) entry which is preliminary data.</text>
</comment>
<proteinExistence type="predicted"/>
<dbReference type="EMBL" id="RCMI01000298">
    <property type="protein sequence ID" value="KAG2919160.1"/>
    <property type="molecule type" value="Genomic_DNA"/>
</dbReference>
<dbReference type="InterPro" id="IPR006600">
    <property type="entry name" value="HTH_CenpB_DNA-bd_dom"/>
</dbReference>
<name>A0A8T1CDI4_9STRA</name>
<dbReference type="InterPro" id="IPR050863">
    <property type="entry name" value="CenT-Element_Derived"/>
</dbReference>
<dbReference type="InterPro" id="IPR009057">
    <property type="entry name" value="Homeodomain-like_sf"/>
</dbReference>
<dbReference type="SUPFAM" id="SSF46689">
    <property type="entry name" value="Homeodomain-like"/>
    <property type="match status" value="1"/>
</dbReference>
<evidence type="ECO:0000259" key="2">
    <source>
        <dbReference type="PROSITE" id="PS51253"/>
    </source>
</evidence>
<dbReference type="InterPro" id="IPR004875">
    <property type="entry name" value="DDE_SF_endonuclease_dom"/>
</dbReference>
<dbReference type="GO" id="GO:0003677">
    <property type="term" value="F:DNA binding"/>
    <property type="evidence" value="ECO:0007669"/>
    <property type="project" value="UniProtKB-KW"/>
</dbReference>
<accession>A0A8T1CDI4</accession>
<keyword evidence="1" id="KW-0238">DNA-binding</keyword>
<dbReference type="Proteomes" id="UP000774804">
    <property type="component" value="Unassembled WGS sequence"/>
</dbReference>
<evidence type="ECO:0000313" key="4">
    <source>
        <dbReference type="Proteomes" id="UP000774804"/>
    </source>
</evidence>
<evidence type="ECO:0000313" key="3">
    <source>
        <dbReference type="EMBL" id="KAG2919160.1"/>
    </source>
</evidence>
<dbReference type="VEuPathDB" id="FungiDB:PC110_g21009"/>
<evidence type="ECO:0000256" key="1">
    <source>
        <dbReference type="ARBA" id="ARBA00023125"/>
    </source>
</evidence>
<reference evidence="3" key="1">
    <citation type="submission" date="2018-10" db="EMBL/GenBank/DDBJ databases">
        <title>Effector identification in a new, highly contiguous assembly of the strawberry crown rot pathogen Phytophthora cactorum.</title>
        <authorList>
            <person name="Armitage A.D."/>
            <person name="Nellist C.F."/>
            <person name="Bates H."/>
            <person name="Vickerstaff R.J."/>
            <person name="Harrison R.J."/>
        </authorList>
    </citation>
    <scope>NUCLEOTIDE SEQUENCE</scope>
    <source>
        <strain evidence="3">4032</strain>
    </source>
</reference>
<dbReference type="SMART" id="SM00674">
    <property type="entry name" value="CENPB"/>
    <property type="match status" value="1"/>
</dbReference>
<sequence>MHPAAQRAAPPKRRASYTTQEKLDAANALEATKDVARVIKERYPDLSASAYESRRKLVLKWLRNKPKIEMQCSLKNGSSKKKAWPAGVGTKLHLEAEKELVVWVNDLRKDGVPISTKMLALQAQDLATENDIESFSASWRWRRAFQARHKLSMRARTRTGQKTPADLNEIAAAFALKVKATILDLGLSFFEFHPTRTLSTKGPKLVWVRCAGKTNERASMKLLGDSGGIKYRPFIVFKANPSKIPETEEENKRLRYGFGKQIWRDIGVVHREQQLEIYGNLKVQFLRYRFGVRKDMHVPILLLWDDFSGHWTQLVTSYATSLNVVLMKVPKSATSVCQPADVAWNFPFKARLRAYWVGYLREQLRAHNSGNKFALTAPDRVKVSKWVSMIWDELSSTTIANGYKKAFGLLLDDADIAEADLIENLSRHCAIDADIGEVDSDDDIEVNEVDEE</sequence>
<dbReference type="PANTHER" id="PTHR19303">
    <property type="entry name" value="TRANSPOSON"/>
    <property type="match status" value="1"/>
</dbReference>
<protein>
    <recommendedName>
        <fullName evidence="2">HTH CENPB-type domain-containing protein</fullName>
    </recommendedName>
</protein>
<organism evidence="3 4">
    <name type="scientific">Phytophthora cactorum</name>
    <dbReference type="NCBI Taxonomy" id="29920"/>
    <lineage>
        <taxon>Eukaryota</taxon>
        <taxon>Sar</taxon>
        <taxon>Stramenopiles</taxon>
        <taxon>Oomycota</taxon>
        <taxon>Peronosporomycetes</taxon>
        <taxon>Peronosporales</taxon>
        <taxon>Peronosporaceae</taxon>
        <taxon>Phytophthora</taxon>
    </lineage>
</organism>
<dbReference type="Pfam" id="PF03184">
    <property type="entry name" value="DDE_1"/>
    <property type="match status" value="1"/>
</dbReference>
<dbReference type="PANTHER" id="PTHR19303:SF57">
    <property type="entry name" value="HTH CENPB-TYPE DOMAIN-CONTAINING PROTEIN"/>
    <property type="match status" value="1"/>
</dbReference>
<dbReference type="Gene3D" id="1.10.10.60">
    <property type="entry name" value="Homeodomain-like"/>
    <property type="match status" value="1"/>
</dbReference>
<gene>
    <name evidence="3" type="ORF">PC115_g10231</name>
</gene>
<dbReference type="Pfam" id="PF03221">
    <property type="entry name" value="HTH_Tnp_Tc5"/>
    <property type="match status" value="1"/>
</dbReference>
<dbReference type="PROSITE" id="PS51253">
    <property type="entry name" value="HTH_CENPB"/>
    <property type="match status" value="1"/>
</dbReference>
<feature type="domain" description="HTH CENPB-type" evidence="2">
    <location>
        <begin position="84"/>
        <end position="155"/>
    </location>
</feature>
<dbReference type="AlphaFoldDB" id="A0A8T1CDI4"/>
<dbReference type="GO" id="GO:0005634">
    <property type="term" value="C:nucleus"/>
    <property type="evidence" value="ECO:0007669"/>
    <property type="project" value="TreeGrafter"/>
</dbReference>